<accession>A0AAE0PCI1</accession>
<reference evidence="1" key="1">
    <citation type="journal article" date="2023" name="Mol. Phylogenet. Evol.">
        <title>Genome-scale phylogeny and comparative genomics of the fungal order Sordariales.</title>
        <authorList>
            <person name="Hensen N."/>
            <person name="Bonometti L."/>
            <person name="Westerberg I."/>
            <person name="Brannstrom I.O."/>
            <person name="Guillou S."/>
            <person name="Cros-Aarteil S."/>
            <person name="Calhoun S."/>
            <person name="Haridas S."/>
            <person name="Kuo A."/>
            <person name="Mondo S."/>
            <person name="Pangilinan J."/>
            <person name="Riley R."/>
            <person name="LaButti K."/>
            <person name="Andreopoulos B."/>
            <person name="Lipzen A."/>
            <person name="Chen C."/>
            <person name="Yan M."/>
            <person name="Daum C."/>
            <person name="Ng V."/>
            <person name="Clum A."/>
            <person name="Steindorff A."/>
            <person name="Ohm R.A."/>
            <person name="Martin F."/>
            <person name="Silar P."/>
            <person name="Natvig D.O."/>
            <person name="Lalanne C."/>
            <person name="Gautier V."/>
            <person name="Ament-Velasquez S.L."/>
            <person name="Kruys A."/>
            <person name="Hutchinson M.I."/>
            <person name="Powell A.J."/>
            <person name="Barry K."/>
            <person name="Miller A.N."/>
            <person name="Grigoriev I.V."/>
            <person name="Debuchy R."/>
            <person name="Gladieux P."/>
            <person name="Hiltunen Thoren M."/>
            <person name="Johannesson H."/>
        </authorList>
    </citation>
    <scope>NUCLEOTIDE SEQUENCE</scope>
    <source>
        <strain evidence="1">FGSC 1904</strain>
    </source>
</reference>
<reference evidence="1" key="2">
    <citation type="submission" date="2023-07" db="EMBL/GenBank/DDBJ databases">
        <authorList>
            <consortium name="Lawrence Berkeley National Laboratory"/>
            <person name="Haridas S."/>
            <person name="Hensen N."/>
            <person name="Bonometti L."/>
            <person name="Westerberg I."/>
            <person name="Brannstrom I.O."/>
            <person name="Guillou S."/>
            <person name="Cros-Aarteil S."/>
            <person name="Calhoun S."/>
            <person name="Kuo A."/>
            <person name="Mondo S."/>
            <person name="Pangilinan J."/>
            <person name="Riley R."/>
            <person name="LaButti K."/>
            <person name="Andreopoulos B."/>
            <person name="Lipzen A."/>
            <person name="Chen C."/>
            <person name="Yanf M."/>
            <person name="Daum C."/>
            <person name="Ng V."/>
            <person name="Clum A."/>
            <person name="Steindorff A."/>
            <person name="Ohm R."/>
            <person name="Martin F."/>
            <person name="Silar P."/>
            <person name="Natvig D."/>
            <person name="Lalanne C."/>
            <person name="Gautier V."/>
            <person name="Ament-velasquez S.L."/>
            <person name="Kruys A."/>
            <person name="Hutchinson M.I."/>
            <person name="Powell A.J."/>
            <person name="Barry K."/>
            <person name="Miller A.N."/>
            <person name="Grigoriev I.V."/>
            <person name="Debuchy R."/>
            <person name="Gladieux P."/>
            <person name="Thoren M.H."/>
            <person name="Johannesson H."/>
        </authorList>
    </citation>
    <scope>NUCLEOTIDE SEQUENCE</scope>
    <source>
        <strain evidence="1">FGSC 1904</strain>
    </source>
</reference>
<keyword evidence="2" id="KW-1185">Reference proteome</keyword>
<gene>
    <name evidence="1" type="ORF">B0T20DRAFT_248450</name>
</gene>
<dbReference type="Proteomes" id="UP001281003">
    <property type="component" value="Unassembled WGS sequence"/>
</dbReference>
<organism evidence="1 2">
    <name type="scientific">Sordaria brevicollis</name>
    <dbReference type="NCBI Taxonomy" id="83679"/>
    <lineage>
        <taxon>Eukaryota</taxon>
        <taxon>Fungi</taxon>
        <taxon>Dikarya</taxon>
        <taxon>Ascomycota</taxon>
        <taxon>Pezizomycotina</taxon>
        <taxon>Sordariomycetes</taxon>
        <taxon>Sordariomycetidae</taxon>
        <taxon>Sordariales</taxon>
        <taxon>Sordariaceae</taxon>
        <taxon>Sordaria</taxon>
    </lineage>
</organism>
<protein>
    <submittedName>
        <fullName evidence="1">Uncharacterized protein</fullName>
    </submittedName>
</protein>
<evidence type="ECO:0000313" key="2">
    <source>
        <dbReference type="Proteomes" id="UP001281003"/>
    </source>
</evidence>
<comment type="caution">
    <text evidence="1">The sequence shown here is derived from an EMBL/GenBank/DDBJ whole genome shotgun (WGS) entry which is preliminary data.</text>
</comment>
<name>A0AAE0PCI1_SORBR</name>
<dbReference type="AlphaFoldDB" id="A0AAE0PCI1"/>
<dbReference type="EMBL" id="JAUTDP010000008">
    <property type="protein sequence ID" value="KAK3397065.1"/>
    <property type="molecule type" value="Genomic_DNA"/>
</dbReference>
<proteinExistence type="predicted"/>
<sequence>MELLGEAGVLSELPAAKKDEKSGGGRVAPTCLSVCPTFFDHPKVPQLPFQSYILGILPVRSFSLRLQALPPDATRLPQDGDGPISNSIVRGLTTICHVFVRPDELT</sequence>
<evidence type="ECO:0000313" key="1">
    <source>
        <dbReference type="EMBL" id="KAK3397065.1"/>
    </source>
</evidence>